<keyword evidence="5" id="KW-1185">Reference proteome</keyword>
<name>A0A916NET5_9BACL</name>
<evidence type="ECO:0000256" key="3">
    <source>
        <dbReference type="PROSITE-ProRule" id="PRU00023"/>
    </source>
</evidence>
<comment type="caution">
    <text evidence="4">The sequence shown here is derived from an EMBL/GenBank/DDBJ whole genome shotgun (WGS) entry which is preliminary data.</text>
</comment>
<evidence type="ECO:0000256" key="2">
    <source>
        <dbReference type="ARBA" id="ARBA00023043"/>
    </source>
</evidence>
<evidence type="ECO:0000313" key="4">
    <source>
        <dbReference type="EMBL" id="CAG7598477.1"/>
    </source>
</evidence>
<dbReference type="Pfam" id="PF12796">
    <property type="entry name" value="Ank_2"/>
    <property type="match status" value="1"/>
</dbReference>
<protein>
    <recommendedName>
        <fullName evidence="6">Ankyrin repeat domain-containing protein</fullName>
    </recommendedName>
</protein>
<dbReference type="PANTHER" id="PTHR24189:SF50">
    <property type="entry name" value="ANKYRIN REPEAT AND SOCS BOX PROTEIN 2"/>
    <property type="match status" value="1"/>
</dbReference>
<dbReference type="EMBL" id="CAJVAS010000001">
    <property type="protein sequence ID" value="CAG7598477.1"/>
    <property type="molecule type" value="Genomic_DNA"/>
</dbReference>
<dbReference type="AlphaFoldDB" id="A0A916NET5"/>
<evidence type="ECO:0000256" key="1">
    <source>
        <dbReference type="ARBA" id="ARBA00022737"/>
    </source>
</evidence>
<organism evidence="4 5">
    <name type="scientific">Paenibacillus solanacearum</name>
    <dbReference type="NCBI Taxonomy" id="2048548"/>
    <lineage>
        <taxon>Bacteria</taxon>
        <taxon>Bacillati</taxon>
        <taxon>Bacillota</taxon>
        <taxon>Bacilli</taxon>
        <taxon>Bacillales</taxon>
        <taxon>Paenibacillaceae</taxon>
        <taxon>Paenibacillus</taxon>
    </lineage>
</organism>
<dbReference type="PROSITE" id="PS50088">
    <property type="entry name" value="ANK_REPEAT"/>
    <property type="match status" value="1"/>
</dbReference>
<dbReference type="Proteomes" id="UP000693672">
    <property type="component" value="Unassembled WGS sequence"/>
</dbReference>
<keyword evidence="1" id="KW-0677">Repeat</keyword>
<dbReference type="GO" id="GO:0005737">
    <property type="term" value="C:cytoplasm"/>
    <property type="evidence" value="ECO:0007669"/>
    <property type="project" value="TreeGrafter"/>
</dbReference>
<dbReference type="PANTHER" id="PTHR24189">
    <property type="entry name" value="MYOTROPHIN"/>
    <property type="match status" value="1"/>
</dbReference>
<accession>A0A916NET5</accession>
<dbReference type="RefSeq" id="WP_218090054.1">
    <property type="nucleotide sequence ID" value="NZ_CAJVAS010000001.1"/>
</dbReference>
<dbReference type="PROSITE" id="PS50297">
    <property type="entry name" value="ANK_REP_REGION"/>
    <property type="match status" value="1"/>
</dbReference>
<proteinExistence type="predicted"/>
<evidence type="ECO:0008006" key="6">
    <source>
        <dbReference type="Google" id="ProtNLM"/>
    </source>
</evidence>
<dbReference type="InterPro" id="IPR002110">
    <property type="entry name" value="Ankyrin_rpt"/>
</dbReference>
<evidence type="ECO:0000313" key="5">
    <source>
        <dbReference type="Proteomes" id="UP000693672"/>
    </source>
</evidence>
<sequence>MNTAQLKPLPIDSDLQQYDRQAVRLLEMLKSDDFESSRFMQTNSLFLDIPASAKEQRELTLCETRLIIARGYGFGSWEELARFASEASRSHSPAAMFESAVEAVIAGDTEALEALLQKRPALVRERSMRRHQATLLHYIGANGVEAYRQRTPGNAVHVAALLLHAGSEVDAVAAMYGQDTAFGLVATSVHPARAGVQIALMETLLEAGASIDGAPGDMPIVNACLANGRPQAAAFLAERGARLDLEGAAGLGQLDRVKRDFDEDGHLNANATIAQLESGFMWACEYGHADVVEFLMDRGVDPGMQVRGMSGMHWAAVGGQPDVVKLLLKRAAPLEARNMYGATVLGQAVWAADHSDPVCHWPLLHPDWGAVIRMLIDAGADRNASPGLQERAREVLHRYESNS</sequence>
<feature type="repeat" description="ANK" evidence="3">
    <location>
        <begin position="307"/>
        <end position="339"/>
    </location>
</feature>
<dbReference type="InterPro" id="IPR050745">
    <property type="entry name" value="Multifunctional_regulatory"/>
</dbReference>
<gene>
    <name evidence="4" type="ORF">PAESOLCIP111_00229</name>
</gene>
<dbReference type="SMART" id="SM00248">
    <property type="entry name" value="ANK"/>
    <property type="match status" value="4"/>
</dbReference>
<keyword evidence="2 3" id="KW-0040">ANK repeat</keyword>
<reference evidence="4" key="1">
    <citation type="submission" date="2021-06" db="EMBL/GenBank/DDBJ databases">
        <authorList>
            <person name="Criscuolo A."/>
        </authorList>
    </citation>
    <scope>NUCLEOTIDE SEQUENCE</scope>
    <source>
        <strain evidence="4">CIP111600</strain>
    </source>
</reference>